<dbReference type="GO" id="GO:0005524">
    <property type="term" value="F:ATP binding"/>
    <property type="evidence" value="ECO:0007669"/>
    <property type="project" value="UniProtKB-KW"/>
</dbReference>
<dbReference type="EMBL" id="JARPTC010000007">
    <property type="protein sequence ID" value="MDO7786790.1"/>
    <property type="molecule type" value="Genomic_DNA"/>
</dbReference>
<keyword evidence="3" id="KW-0813">Transport</keyword>
<dbReference type="InterPro" id="IPR015856">
    <property type="entry name" value="ABC_transpr_CbiO/EcfA_su"/>
</dbReference>
<dbReference type="PANTHER" id="PTHR43553:SF24">
    <property type="entry name" value="ENERGY-COUPLING FACTOR TRANSPORTER ATP-BINDING PROTEIN ECFA1"/>
    <property type="match status" value="1"/>
</dbReference>
<proteinExistence type="inferred from homology"/>
<evidence type="ECO:0000313" key="10">
    <source>
        <dbReference type="EMBL" id="MDO7786790.1"/>
    </source>
</evidence>
<dbReference type="InterPro" id="IPR003439">
    <property type="entry name" value="ABC_transporter-like_ATP-bd"/>
</dbReference>
<dbReference type="GO" id="GO:0043190">
    <property type="term" value="C:ATP-binding cassette (ABC) transporter complex"/>
    <property type="evidence" value="ECO:0007669"/>
    <property type="project" value="TreeGrafter"/>
</dbReference>
<name>A0AAW7ZC25_9FIRM</name>
<dbReference type="Pfam" id="PF00005">
    <property type="entry name" value="ABC_tran"/>
    <property type="match status" value="1"/>
</dbReference>
<dbReference type="PROSITE" id="PS50893">
    <property type="entry name" value="ABC_TRANSPORTER_2"/>
    <property type="match status" value="1"/>
</dbReference>
<keyword evidence="8" id="KW-0472">Membrane</keyword>
<dbReference type="PANTHER" id="PTHR43553">
    <property type="entry name" value="HEAVY METAL TRANSPORTER"/>
    <property type="match status" value="1"/>
</dbReference>
<dbReference type="SMART" id="SM00382">
    <property type="entry name" value="AAA"/>
    <property type="match status" value="1"/>
</dbReference>
<keyword evidence="7" id="KW-1278">Translocase</keyword>
<dbReference type="FunFam" id="3.40.50.300:FF:000224">
    <property type="entry name" value="Energy-coupling factor transporter ATP-binding protein EcfA"/>
    <property type="match status" value="1"/>
</dbReference>
<evidence type="ECO:0000256" key="3">
    <source>
        <dbReference type="ARBA" id="ARBA00022448"/>
    </source>
</evidence>
<dbReference type="Proteomes" id="UP001172911">
    <property type="component" value="Unassembled WGS sequence"/>
</dbReference>
<comment type="similarity">
    <text evidence="2">Belongs to the ABC transporter superfamily.</text>
</comment>
<keyword evidence="4" id="KW-1003">Cell membrane</keyword>
<evidence type="ECO:0000313" key="11">
    <source>
        <dbReference type="Proteomes" id="UP001172911"/>
    </source>
</evidence>
<evidence type="ECO:0000256" key="4">
    <source>
        <dbReference type="ARBA" id="ARBA00022475"/>
    </source>
</evidence>
<evidence type="ECO:0000256" key="7">
    <source>
        <dbReference type="ARBA" id="ARBA00022967"/>
    </source>
</evidence>
<dbReference type="InterPro" id="IPR003593">
    <property type="entry name" value="AAA+_ATPase"/>
</dbReference>
<dbReference type="GO" id="GO:0016887">
    <property type="term" value="F:ATP hydrolysis activity"/>
    <property type="evidence" value="ECO:0007669"/>
    <property type="project" value="InterPro"/>
</dbReference>
<dbReference type="InterPro" id="IPR017871">
    <property type="entry name" value="ABC_transporter-like_CS"/>
</dbReference>
<evidence type="ECO:0000256" key="2">
    <source>
        <dbReference type="ARBA" id="ARBA00005417"/>
    </source>
</evidence>
<gene>
    <name evidence="10" type="ORF">P6N53_06090</name>
</gene>
<evidence type="ECO:0000256" key="8">
    <source>
        <dbReference type="ARBA" id="ARBA00023136"/>
    </source>
</evidence>
<dbReference type="Gene3D" id="3.40.50.300">
    <property type="entry name" value="P-loop containing nucleotide triphosphate hydrolases"/>
    <property type="match status" value="1"/>
</dbReference>
<reference evidence="10" key="2">
    <citation type="submission" date="2023-03" db="EMBL/GenBank/DDBJ databases">
        <authorList>
            <person name="Zhang Z."/>
        </authorList>
    </citation>
    <scope>NUCLEOTIDE SEQUENCE</scope>
    <source>
        <strain evidence="10">DSA</strain>
    </source>
</reference>
<dbReference type="GO" id="GO:0042626">
    <property type="term" value="F:ATPase-coupled transmembrane transporter activity"/>
    <property type="evidence" value="ECO:0007669"/>
    <property type="project" value="TreeGrafter"/>
</dbReference>
<dbReference type="AlphaFoldDB" id="A0AAW7ZC25"/>
<keyword evidence="5" id="KW-0547">Nucleotide-binding</keyword>
<reference evidence="10" key="1">
    <citation type="journal article" date="2023" name="J. Hazard. Mater.">
        <title>Anaerobic biodegradation of pyrene and benzo[a]pyrene by a new sulfate-reducing Desulforamulus aquiferis strain DSA.</title>
        <authorList>
            <person name="Zhang Z."/>
            <person name="Sun J."/>
            <person name="Gong X."/>
            <person name="Wang C."/>
            <person name="Wang H."/>
        </authorList>
    </citation>
    <scope>NUCLEOTIDE SEQUENCE</scope>
    <source>
        <strain evidence="10">DSA</strain>
    </source>
</reference>
<dbReference type="PROSITE" id="PS00211">
    <property type="entry name" value="ABC_TRANSPORTER_1"/>
    <property type="match status" value="1"/>
</dbReference>
<dbReference type="CDD" id="cd03225">
    <property type="entry name" value="ABC_cobalt_CbiO_domain1"/>
    <property type="match status" value="1"/>
</dbReference>
<comment type="subcellular location">
    <subcellularLocation>
        <location evidence="1">Cell membrane</location>
        <topology evidence="1">Peripheral membrane protein</topology>
    </subcellularLocation>
</comment>
<protein>
    <submittedName>
        <fullName evidence="10">ABC transporter ATP-binding protein</fullName>
    </submittedName>
</protein>
<keyword evidence="6 10" id="KW-0067">ATP-binding</keyword>
<dbReference type="InterPro" id="IPR027417">
    <property type="entry name" value="P-loop_NTPase"/>
</dbReference>
<evidence type="ECO:0000259" key="9">
    <source>
        <dbReference type="PROSITE" id="PS50893"/>
    </source>
</evidence>
<evidence type="ECO:0000256" key="5">
    <source>
        <dbReference type="ARBA" id="ARBA00022741"/>
    </source>
</evidence>
<organism evidence="10 11">
    <name type="scientific">Desulforamulus aquiferis</name>
    <dbReference type="NCBI Taxonomy" id="1397668"/>
    <lineage>
        <taxon>Bacteria</taxon>
        <taxon>Bacillati</taxon>
        <taxon>Bacillota</taxon>
        <taxon>Clostridia</taxon>
        <taxon>Eubacteriales</taxon>
        <taxon>Peptococcaceae</taxon>
        <taxon>Desulforamulus</taxon>
    </lineage>
</organism>
<keyword evidence="11" id="KW-1185">Reference proteome</keyword>
<comment type="caution">
    <text evidence="10">The sequence shown here is derived from an EMBL/GenBank/DDBJ whole genome shotgun (WGS) entry which is preliminary data.</text>
</comment>
<dbReference type="RefSeq" id="WP_304541893.1">
    <property type="nucleotide sequence ID" value="NZ_JARPTC010000007.1"/>
</dbReference>
<feature type="domain" description="ABC transporter" evidence="9">
    <location>
        <begin position="18"/>
        <end position="246"/>
    </location>
</feature>
<dbReference type="SUPFAM" id="SSF52540">
    <property type="entry name" value="P-loop containing nucleoside triphosphate hydrolases"/>
    <property type="match status" value="1"/>
</dbReference>
<dbReference type="InterPro" id="IPR050095">
    <property type="entry name" value="ECF_ABC_transporter_ATP-bd"/>
</dbReference>
<evidence type="ECO:0000256" key="1">
    <source>
        <dbReference type="ARBA" id="ARBA00004202"/>
    </source>
</evidence>
<accession>A0AAW7ZC25</accession>
<evidence type="ECO:0000256" key="6">
    <source>
        <dbReference type="ARBA" id="ARBA00022840"/>
    </source>
</evidence>
<sequence>MAIHKILPDSMISSGKALQTVGLTYHYHGRPPVLKGLDLEILEGERVGVIGPNGAGKTTLFMLCCGVIMPTSGDIQLFGKQVKTGEFRPELGMIFQNQNDQLFCPSVQDDVSFGPQNLGLDRSEVEERVKEAFKITGIGDLAQRPPHHLSGGEKRLVAIAGVLAMRPRMVIYDEPTSNLDIRFRRRLINFLKSTTRETMLIASHDLEFILEVCNRVILLDGGTISADGIPREIMSNRELMEAHGLEKPHSLIPHKENHHLEHE</sequence>